<name>A0AAE0F3D1_9CHLO</name>
<evidence type="ECO:0000259" key="1">
    <source>
        <dbReference type="Pfam" id="PF25306"/>
    </source>
</evidence>
<organism evidence="2 3">
    <name type="scientific">Cymbomonas tetramitiformis</name>
    <dbReference type="NCBI Taxonomy" id="36881"/>
    <lineage>
        <taxon>Eukaryota</taxon>
        <taxon>Viridiplantae</taxon>
        <taxon>Chlorophyta</taxon>
        <taxon>Pyramimonadophyceae</taxon>
        <taxon>Pyramimonadales</taxon>
        <taxon>Pyramimonadaceae</taxon>
        <taxon>Cymbomonas</taxon>
    </lineage>
</organism>
<dbReference type="EMBL" id="LGRX02027739">
    <property type="protein sequence ID" value="KAK3248890.1"/>
    <property type="molecule type" value="Genomic_DNA"/>
</dbReference>
<comment type="caution">
    <text evidence="2">The sequence shown here is derived from an EMBL/GenBank/DDBJ whole genome shotgun (WGS) entry which is preliminary data.</text>
</comment>
<proteinExistence type="predicted"/>
<keyword evidence="3" id="KW-1185">Reference proteome</keyword>
<dbReference type="InterPro" id="IPR057202">
    <property type="entry name" value="DUF7880"/>
</dbReference>
<reference evidence="2 3" key="1">
    <citation type="journal article" date="2015" name="Genome Biol. Evol.">
        <title>Comparative Genomics of a Bacterivorous Green Alga Reveals Evolutionary Causalities and Consequences of Phago-Mixotrophic Mode of Nutrition.</title>
        <authorList>
            <person name="Burns J.A."/>
            <person name="Paasch A."/>
            <person name="Narechania A."/>
            <person name="Kim E."/>
        </authorList>
    </citation>
    <scope>NUCLEOTIDE SEQUENCE [LARGE SCALE GENOMIC DNA]</scope>
    <source>
        <strain evidence="2 3">PLY_AMNH</strain>
    </source>
</reference>
<accession>A0AAE0F3D1</accession>
<protein>
    <recommendedName>
        <fullName evidence="1">DUF7880 domain-containing protein</fullName>
    </recommendedName>
</protein>
<gene>
    <name evidence="2" type="ORF">CYMTET_41661</name>
</gene>
<dbReference type="AlphaFoldDB" id="A0AAE0F3D1"/>
<dbReference type="Proteomes" id="UP001190700">
    <property type="component" value="Unassembled WGS sequence"/>
</dbReference>
<dbReference type="Pfam" id="PF25306">
    <property type="entry name" value="DUF7880"/>
    <property type="match status" value="1"/>
</dbReference>
<evidence type="ECO:0000313" key="2">
    <source>
        <dbReference type="EMBL" id="KAK3248890.1"/>
    </source>
</evidence>
<evidence type="ECO:0000313" key="3">
    <source>
        <dbReference type="Proteomes" id="UP001190700"/>
    </source>
</evidence>
<sequence length="239" mass="26020">MQPPRQAYPPQKQVVRTRSERHVLAAHRPASKAAGSSGSLLEHDVVRSAPHSVEVSRSLLAGTRRLFFTSLIFDAALFSSHGSAKAASSPLGPSRNDALLESLKKYEQSQTVLSGEVVTRLSKAQAQLQRATTLAAAGEYRAARELLRTGPVGSIRDDLQRLASFVAVERPTFDRFEALALTGALEAFDESMKAVAKGKEEVTIADMNRNGRLMLEAMETVIKVAETKLQAVQFFNDTN</sequence>
<feature type="domain" description="DUF7880" evidence="1">
    <location>
        <begin position="118"/>
        <end position="224"/>
    </location>
</feature>